<dbReference type="EMBL" id="JACHJL010000002">
    <property type="protein sequence ID" value="MBB5934231.1"/>
    <property type="molecule type" value="Genomic_DNA"/>
</dbReference>
<organism evidence="1 2">
    <name type="scientific">Streptomyces zagrosensis</name>
    <dbReference type="NCBI Taxonomy" id="1042984"/>
    <lineage>
        <taxon>Bacteria</taxon>
        <taxon>Bacillati</taxon>
        <taxon>Actinomycetota</taxon>
        <taxon>Actinomycetes</taxon>
        <taxon>Kitasatosporales</taxon>
        <taxon>Streptomycetaceae</taxon>
        <taxon>Streptomyces</taxon>
    </lineage>
</organism>
<evidence type="ECO:0000313" key="1">
    <source>
        <dbReference type="EMBL" id="MBB5934231.1"/>
    </source>
</evidence>
<keyword evidence="2" id="KW-1185">Reference proteome</keyword>
<dbReference type="Gene3D" id="3.40.50.10490">
    <property type="entry name" value="Glucose-6-phosphate isomerase like protein, domain 1"/>
    <property type="match status" value="1"/>
</dbReference>
<protein>
    <submittedName>
        <fullName evidence="1">Fructoselysine-6-P-deglycase FrlB-like protein</fullName>
    </submittedName>
</protein>
<dbReference type="InterPro" id="IPR046348">
    <property type="entry name" value="SIS_dom_sf"/>
</dbReference>
<reference evidence="1 2" key="1">
    <citation type="submission" date="2020-08" db="EMBL/GenBank/DDBJ databases">
        <title>Genomic Encyclopedia of Type Strains, Phase III (KMG-III): the genomes of soil and plant-associated and newly described type strains.</title>
        <authorList>
            <person name="Whitman W."/>
        </authorList>
    </citation>
    <scope>NUCLEOTIDE SEQUENCE [LARGE SCALE GENOMIC DNA]</scope>
    <source>
        <strain evidence="1 2">CECT 8305</strain>
    </source>
</reference>
<gene>
    <name evidence="1" type="ORF">FHS42_001257</name>
</gene>
<name>A0A7W9UXF3_9ACTN</name>
<dbReference type="SUPFAM" id="SSF53697">
    <property type="entry name" value="SIS domain"/>
    <property type="match status" value="1"/>
</dbReference>
<dbReference type="AlphaFoldDB" id="A0A7W9UXF3"/>
<accession>A0A7W9UXF3</accession>
<proteinExistence type="predicted"/>
<dbReference type="Proteomes" id="UP000588098">
    <property type="component" value="Unassembled WGS sequence"/>
</dbReference>
<dbReference type="GO" id="GO:0097367">
    <property type="term" value="F:carbohydrate derivative binding"/>
    <property type="evidence" value="ECO:0007669"/>
    <property type="project" value="InterPro"/>
</dbReference>
<evidence type="ECO:0000313" key="2">
    <source>
        <dbReference type="Proteomes" id="UP000588098"/>
    </source>
</evidence>
<dbReference type="GO" id="GO:1901135">
    <property type="term" value="P:carbohydrate derivative metabolic process"/>
    <property type="evidence" value="ECO:0007669"/>
    <property type="project" value="InterPro"/>
</dbReference>
<comment type="caution">
    <text evidence="1">The sequence shown here is derived from an EMBL/GenBank/DDBJ whole genome shotgun (WGS) entry which is preliminary data.</text>
</comment>
<sequence>MEYWHGPISITTKGTATWMLGTAPDGLADQVRETGAQWVAGGLDPLAELVRVQRLALAIADRHSLDPDNPRNLTHSVILGAG</sequence>